<dbReference type="PROSITE" id="PS00455">
    <property type="entry name" value="AMP_BINDING"/>
    <property type="match status" value="1"/>
</dbReference>
<dbReference type="InterPro" id="IPR009081">
    <property type="entry name" value="PP-bd_ACP"/>
</dbReference>
<dbReference type="InterPro" id="IPR025110">
    <property type="entry name" value="AMP-bd_C"/>
</dbReference>
<sequence>MLRTEVELQNEAFTVSQIMDTESSQVTGNDFLLSLEATSKKKPSDTFATWFDKKGNPLSHYTFQDLWDEAGFNAYHLRVDMKLKKGDRVLICYNTGLDFFASFLGCLRAGLVAVPVYPPNPSSLKKGLESIAKVIEDSDAQTVLTDSKIDLLRKNPLGKYKRLWPSNVSWKVLPKKRKLGEDHLSHLKSIIDKDAGALDDIAFLQYTSGSTGYPKGVMVTFRALKANVNAMKEWTSQCMESNGVSSSFEDFSIFSWLPQYHDMGLIGVVITSFAAGWRCYMVSPIAFIQNPLLWLEMMSKVRPKWTIAPNFSYRLTARKFLEAKRRLGREPIPNLDLSSLVGLHNAAEPIQIDTKEIFEQAFSSYGLNLNWFVSGYGLAESVVNVTNLNQYKLSTPRGSRGTQLVAVGHKDSFPKGLTLAIVDVETKEPVGDNEVGEIWLNGPSNTAGYFQKPKLTEEVFHATLCHDSKFYLRTGDLGFFENNYLYICGRLKDMIIVNGVNYYPQDIEHAVEEASSAIRAGCVAAFASNELENDGNLEVVFEIRQSAVNDAHNIVVKVRQKIVENFGIIPSRVVAIKEKTICKTTSGKIQRRATRSSLHEAKFTIISEHSVDMALPSLSDHSKGKDTVGTNSSDTFDEILDLYLGDRKGLDSEWDNLGLSSMMSLQLRDSINDHFQVSLDADCFEKYSTPETLKKFVLGHNGTPLKIELKELSTLDTICLPNIVVALLQAICSIIIVLLFSFSIVPAWYFGKGMIKIGGTISTTVLAPFIVPVWMLSFSITTIALEWIVIWKYKEGYITTKSAKYVSWWMVDRCVSLWEFWVGQFILKTPLIALFYTLMGCKIGSNVTIEAFLREFDLVDVRKNSTLSYPIKCRAFNEWNENFASINFRQIVIGENCTVKGKIHCGCIVCPGSVIEKLSVVPEGSYIPPASFVTGNPAFIGSGVANQSIPNSYSCIVLGTLKLLWLLLELYYFFGAISLGQYLWIEKISGTWRYTPIFFWVAILLWFGCTSIVSSIVIKWVFIGKRKVGRREKKSTLREFFDWAADWHFRHSLSFFVSFTVHSRIWNIVLMMHGMDVDLYSKFNPQHFLPSIVDLVKMRKSFTHTVSLDLVTDESYHGLNLSSASIGYGVHLDATASDVLEVRNSVIFPLTLCTSSQNEVGISDGIMAKHKRSSLEFMREELLSLVSHVCYIVVFAASLIPSYEFWKGFVSQHTSIWDISVVLAGSFICHTFVFTSIFAMIQKMLLPRPLERMKYQNVALFSILQTIAYNFQVYTMIVTVQGSPLYNVFLRLLGCKVKEAIVFGEIYEFSLITIANKSIIDNAMITGHYVVFSDAMVGPSTVEGLVSEGCFVANASFSSNSRLTASLKSYVGTYQQLENDDHNVIKMDSIQADQVNDIENQQAIANQSVHDASDESRKVEENVDSIRVWLKGDGALSKVEEPFSLDSL</sequence>
<feature type="transmembrane region" description="Helical" evidence="4">
    <location>
        <begin position="820"/>
        <end position="839"/>
    </location>
</feature>
<evidence type="ECO:0000259" key="5">
    <source>
        <dbReference type="Pfam" id="PF00501"/>
    </source>
</evidence>
<evidence type="ECO:0000256" key="3">
    <source>
        <dbReference type="ARBA" id="ARBA00023098"/>
    </source>
</evidence>
<gene>
    <name evidence="8" type="ORF">CTEN210_10559</name>
</gene>
<dbReference type="PANTHER" id="PTHR22754">
    <property type="entry name" value="DISCO-INTERACTING PROTEIN 2 DIP2 -RELATED"/>
    <property type="match status" value="1"/>
</dbReference>
<reference evidence="8 9" key="1">
    <citation type="journal article" date="2021" name="Sci. Rep.">
        <title>The genome of the diatom Chaetoceros tenuissimus carries an ancient integrated fragment of an extant virus.</title>
        <authorList>
            <person name="Hongo Y."/>
            <person name="Kimura K."/>
            <person name="Takaki Y."/>
            <person name="Yoshida Y."/>
            <person name="Baba S."/>
            <person name="Kobayashi G."/>
            <person name="Nagasaki K."/>
            <person name="Hano T."/>
            <person name="Tomaru Y."/>
        </authorList>
    </citation>
    <scope>NUCLEOTIDE SEQUENCE [LARGE SCALE GENOMIC DNA]</scope>
    <source>
        <strain evidence="8 9">NIES-3715</strain>
    </source>
</reference>
<feature type="transmembrane region" description="Helical" evidence="4">
    <location>
        <begin position="963"/>
        <end position="985"/>
    </location>
</feature>
<keyword evidence="2" id="KW-0276">Fatty acid metabolism</keyword>
<dbReference type="Gene3D" id="2.160.10.10">
    <property type="entry name" value="Hexapeptide repeat proteins"/>
    <property type="match status" value="1"/>
</dbReference>
<dbReference type="PANTHER" id="PTHR22754:SF32">
    <property type="entry name" value="DISCO-INTERACTING PROTEIN 2"/>
    <property type="match status" value="1"/>
</dbReference>
<keyword evidence="1" id="KW-0436">Ligase</keyword>
<keyword evidence="4" id="KW-0472">Membrane</keyword>
<feature type="transmembrane region" description="Helical" evidence="4">
    <location>
        <begin position="1182"/>
        <end position="1203"/>
    </location>
</feature>
<dbReference type="SUPFAM" id="SSF47336">
    <property type="entry name" value="ACP-like"/>
    <property type="match status" value="1"/>
</dbReference>
<feature type="domain" description="AMP-dependent synthetase/ligase" evidence="5">
    <location>
        <begin position="36"/>
        <end position="450"/>
    </location>
</feature>
<dbReference type="Gene3D" id="3.30.300.30">
    <property type="match status" value="1"/>
</dbReference>
<dbReference type="SUPFAM" id="SSF56801">
    <property type="entry name" value="Acetyl-CoA synthetase-like"/>
    <property type="match status" value="1"/>
</dbReference>
<keyword evidence="4" id="KW-0812">Transmembrane</keyword>
<evidence type="ECO:0000256" key="2">
    <source>
        <dbReference type="ARBA" id="ARBA00022832"/>
    </source>
</evidence>
<proteinExistence type="predicted"/>
<feature type="domain" description="AMP-binding enzyme C-terminal" evidence="7">
    <location>
        <begin position="493"/>
        <end position="606"/>
    </location>
</feature>
<dbReference type="InterPro" id="IPR036736">
    <property type="entry name" value="ACP-like_sf"/>
</dbReference>
<dbReference type="InterPro" id="IPR000873">
    <property type="entry name" value="AMP-dep_synth/lig_dom"/>
</dbReference>
<dbReference type="CDD" id="cd05931">
    <property type="entry name" value="FAAL"/>
    <property type="match status" value="1"/>
</dbReference>
<evidence type="ECO:0000259" key="6">
    <source>
        <dbReference type="Pfam" id="PF00550"/>
    </source>
</evidence>
<dbReference type="InterPro" id="IPR040097">
    <property type="entry name" value="FAAL/FAAC"/>
</dbReference>
<dbReference type="Gene3D" id="3.40.50.12780">
    <property type="entry name" value="N-terminal domain of ligase-like"/>
    <property type="match status" value="1"/>
</dbReference>
<evidence type="ECO:0000256" key="4">
    <source>
        <dbReference type="SAM" id="Phobius"/>
    </source>
</evidence>
<evidence type="ECO:0000313" key="8">
    <source>
        <dbReference type="EMBL" id="GFH54083.1"/>
    </source>
</evidence>
<evidence type="ECO:0000259" key="7">
    <source>
        <dbReference type="Pfam" id="PF23024"/>
    </source>
</evidence>
<dbReference type="Gene3D" id="1.10.1200.10">
    <property type="entry name" value="ACP-like"/>
    <property type="match status" value="1"/>
</dbReference>
<feature type="transmembrane region" description="Helical" evidence="4">
    <location>
        <begin position="763"/>
        <end position="790"/>
    </location>
</feature>
<keyword evidence="3" id="KW-0443">Lipid metabolism</keyword>
<dbReference type="InterPro" id="IPR020845">
    <property type="entry name" value="AMP-binding_CS"/>
</dbReference>
<dbReference type="Pfam" id="PF23024">
    <property type="entry name" value="AMP-dom_DIP2-like"/>
    <property type="match status" value="1"/>
</dbReference>
<dbReference type="Pfam" id="PF00501">
    <property type="entry name" value="AMP-binding"/>
    <property type="match status" value="1"/>
</dbReference>
<keyword evidence="9" id="KW-1185">Reference proteome</keyword>
<protein>
    <recommendedName>
        <fullName evidence="10">Carrier domain-containing protein</fullName>
    </recommendedName>
</protein>
<comment type="caution">
    <text evidence="8">The sequence shown here is derived from an EMBL/GenBank/DDBJ whole genome shotgun (WGS) entry which is preliminary data.</text>
</comment>
<evidence type="ECO:0008006" key="10">
    <source>
        <dbReference type="Google" id="ProtNLM"/>
    </source>
</evidence>
<dbReference type="EMBL" id="BLLK01000047">
    <property type="protein sequence ID" value="GFH54083.1"/>
    <property type="molecule type" value="Genomic_DNA"/>
</dbReference>
<dbReference type="GO" id="GO:0008610">
    <property type="term" value="P:lipid biosynthetic process"/>
    <property type="evidence" value="ECO:0007669"/>
    <property type="project" value="InterPro"/>
</dbReference>
<dbReference type="GO" id="GO:0016874">
    <property type="term" value="F:ligase activity"/>
    <property type="evidence" value="ECO:0007669"/>
    <property type="project" value="UniProtKB-KW"/>
</dbReference>
<feature type="domain" description="Carrier" evidence="6">
    <location>
        <begin position="649"/>
        <end position="696"/>
    </location>
</feature>
<dbReference type="InterPro" id="IPR011004">
    <property type="entry name" value="Trimer_LpxA-like_sf"/>
</dbReference>
<keyword evidence="4" id="KW-1133">Transmembrane helix</keyword>
<dbReference type="InterPro" id="IPR045851">
    <property type="entry name" value="AMP-bd_C_sf"/>
</dbReference>
<evidence type="ECO:0000256" key="1">
    <source>
        <dbReference type="ARBA" id="ARBA00022598"/>
    </source>
</evidence>
<dbReference type="Pfam" id="PF00550">
    <property type="entry name" value="PP-binding"/>
    <property type="match status" value="1"/>
</dbReference>
<feature type="transmembrane region" description="Helical" evidence="4">
    <location>
        <begin position="1258"/>
        <end position="1277"/>
    </location>
</feature>
<dbReference type="Proteomes" id="UP001054902">
    <property type="component" value="Unassembled WGS sequence"/>
</dbReference>
<dbReference type="InterPro" id="IPR042099">
    <property type="entry name" value="ANL_N_sf"/>
</dbReference>
<dbReference type="SUPFAM" id="SSF51161">
    <property type="entry name" value="Trimeric LpxA-like enzymes"/>
    <property type="match status" value="1"/>
</dbReference>
<organism evidence="8 9">
    <name type="scientific">Chaetoceros tenuissimus</name>
    <dbReference type="NCBI Taxonomy" id="426638"/>
    <lineage>
        <taxon>Eukaryota</taxon>
        <taxon>Sar</taxon>
        <taxon>Stramenopiles</taxon>
        <taxon>Ochrophyta</taxon>
        <taxon>Bacillariophyta</taxon>
        <taxon>Coscinodiscophyceae</taxon>
        <taxon>Chaetocerotophycidae</taxon>
        <taxon>Chaetocerotales</taxon>
        <taxon>Chaetocerotaceae</taxon>
        <taxon>Chaetoceros</taxon>
    </lineage>
</organism>
<feature type="transmembrane region" description="Helical" evidence="4">
    <location>
        <begin position="997"/>
        <end position="1022"/>
    </location>
</feature>
<evidence type="ECO:0000313" key="9">
    <source>
        <dbReference type="Proteomes" id="UP001054902"/>
    </source>
</evidence>
<name>A0AAD3CXP7_9STRA</name>
<feature type="transmembrane region" description="Helical" evidence="4">
    <location>
        <begin position="723"/>
        <end position="751"/>
    </location>
</feature>
<accession>A0AAD3CXP7</accession>
<feature type="transmembrane region" description="Helical" evidence="4">
    <location>
        <begin position="1215"/>
        <end position="1238"/>
    </location>
</feature>
<dbReference type="GO" id="GO:0006631">
    <property type="term" value="P:fatty acid metabolic process"/>
    <property type="evidence" value="ECO:0007669"/>
    <property type="project" value="UniProtKB-KW"/>
</dbReference>